<dbReference type="InterPro" id="IPR011050">
    <property type="entry name" value="Pectin_lyase_fold/virulence"/>
</dbReference>
<feature type="active site" evidence="15">
    <location>
        <position position="246"/>
    </location>
</feature>
<proteinExistence type="inferred from homology"/>
<evidence type="ECO:0000256" key="8">
    <source>
        <dbReference type="ARBA" id="ARBA00023277"/>
    </source>
</evidence>
<keyword evidence="9 16" id="KW-0326">Glycosidase</keyword>
<dbReference type="AlphaFoldDB" id="A0A8H5LPV2"/>
<dbReference type="Pfam" id="PF00295">
    <property type="entry name" value="Glyco_hydro_28"/>
    <property type="match status" value="1"/>
</dbReference>
<dbReference type="PANTHER" id="PTHR31736">
    <property type="match status" value="1"/>
</dbReference>
<dbReference type="InterPro" id="IPR000743">
    <property type="entry name" value="Glyco_hydro_28"/>
</dbReference>
<keyword evidence="3" id="KW-0964">Secreted</keyword>
<evidence type="ECO:0000256" key="10">
    <source>
        <dbReference type="ARBA" id="ARBA00023316"/>
    </source>
</evidence>
<evidence type="ECO:0000256" key="1">
    <source>
        <dbReference type="ARBA" id="ARBA00004613"/>
    </source>
</evidence>
<evidence type="ECO:0000313" key="18">
    <source>
        <dbReference type="EMBL" id="KAF5365182.1"/>
    </source>
</evidence>
<keyword evidence="10" id="KW-0961">Cell wall biogenesis/degradation</keyword>
<evidence type="ECO:0000256" key="4">
    <source>
        <dbReference type="ARBA" id="ARBA00022729"/>
    </source>
</evidence>
<dbReference type="EC" id="3.2.1.67" evidence="13"/>
<organism evidence="18 19">
    <name type="scientific">Tetrapyrgos nigripes</name>
    <dbReference type="NCBI Taxonomy" id="182062"/>
    <lineage>
        <taxon>Eukaryota</taxon>
        <taxon>Fungi</taxon>
        <taxon>Dikarya</taxon>
        <taxon>Basidiomycota</taxon>
        <taxon>Agaricomycotina</taxon>
        <taxon>Agaricomycetes</taxon>
        <taxon>Agaricomycetidae</taxon>
        <taxon>Agaricales</taxon>
        <taxon>Marasmiineae</taxon>
        <taxon>Marasmiaceae</taxon>
        <taxon>Tetrapyrgos</taxon>
    </lineage>
</organism>
<dbReference type="PROSITE" id="PS00502">
    <property type="entry name" value="POLYGALACTURONASE"/>
    <property type="match status" value="1"/>
</dbReference>
<evidence type="ECO:0000256" key="9">
    <source>
        <dbReference type="ARBA" id="ARBA00023295"/>
    </source>
</evidence>
<keyword evidence="4 17" id="KW-0732">Signal</keyword>
<feature type="chain" id="PRO_5034103395" description="galacturonan 1,4-alpha-galacturonidase" evidence="17">
    <location>
        <begin position="20"/>
        <end position="406"/>
    </location>
</feature>
<keyword evidence="7" id="KW-0325">Glycoprotein</keyword>
<keyword evidence="5 16" id="KW-0378">Hydrolase</keyword>
<name>A0A8H5LPV2_9AGAR</name>
<comment type="caution">
    <text evidence="18">The sequence shown here is derived from an EMBL/GenBank/DDBJ whole genome shotgun (WGS) entry which is preliminary data.</text>
</comment>
<feature type="signal peptide" evidence="17">
    <location>
        <begin position="1"/>
        <end position="19"/>
    </location>
</feature>
<sequence>MRSYNLLSLLVLCVSSVLALTPTITRRAPDAECTVTASGGDDAPHFLSAAQNCDVVVIPSGTTLDIQTRLNMTGLSNTNITLQGTIRFNPDIDYWTGNGFFIPFQTQITFWLLGGENIVMNGGGTLDGAGQAWYDAFASNSSLLRPIILTVFQAENVLIENISMLNSPEWHNLVSMKRKMWCIPTSLSMPKSTSDNFIANTDGWNTYRSDNVVIKDSNIVNGDDCVAFKPNSTNILVSNLNCDGSHGISVGSLGQFPGMFDIVRNVTAVNIRMSNAQNGARIKAWAGQNVGSGIVQNITFKNFIMNKVDNPVVIDQCYMTAADACAEFPSNTFIQDIFFTNISGTASGSKVASLACSPDGRCSDINVDGLDGLKAGSGKTTFTCQNVVLEGESAKLFPTCTDTSND</sequence>
<dbReference type="OrthoDB" id="187139at2759"/>
<evidence type="ECO:0000256" key="5">
    <source>
        <dbReference type="ARBA" id="ARBA00022801"/>
    </source>
</evidence>
<protein>
    <recommendedName>
        <fullName evidence="13">galacturonan 1,4-alpha-galacturonidase</fullName>
        <ecNumber evidence="13">3.2.1.67</ecNumber>
    </recommendedName>
</protein>
<evidence type="ECO:0000256" key="6">
    <source>
        <dbReference type="ARBA" id="ARBA00023157"/>
    </source>
</evidence>
<comment type="function">
    <text evidence="12">Specific in hydrolyzing the terminal glycosidic bond of polygalacturonic acid and oligogalacturonates.</text>
</comment>
<evidence type="ECO:0000256" key="12">
    <source>
        <dbReference type="ARBA" id="ARBA00037312"/>
    </source>
</evidence>
<comment type="similarity">
    <text evidence="2 16">Belongs to the glycosyl hydrolase 28 family.</text>
</comment>
<dbReference type="GO" id="GO:0047911">
    <property type="term" value="F:galacturan 1,4-alpha-galacturonidase activity"/>
    <property type="evidence" value="ECO:0007669"/>
    <property type="project" value="UniProtKB-EC"/>
</dbReference>
<keyword evidence="6" id="KW-1015">Disulfide bond</keyword>
<comment type="subcellular location">
    <subcellularLocation>
        <location evidence="1">Secreted</location>
    </subcellularLocation>
</comment>
<evidence type="ECO:0000256" key="16">
    <source>
        <dbReference type="RuleBase" id="RU361169"/>
    </source>
</evidence>
<evidence type="ECO:0000313" key="19">
    <source>
        <dbReference type="Proteomes" id="UP000559256"/>
    </source>
</evidence>
<evidence type="ECO:0000256" key="17">
    <source>
        <dbReference type="SAM" id="SignalP"/>
    </source>
</evidence>
<dbReference type="PANTHER" id="PTHR31736:SF12">
    <property type="entry name" value="EXO-POLYGALACTURONASE, PUTATIVE-RELATED"/>
    <property type="match status" value="1"/>
</dbReference>
<evidence type="ECO:0000256" key="7">
    <source>
        <dbReference type="ARBA" id="ARBA00023180"/>
    </source>
</evidence>
<evidence type="ECO:0000256" key="13">
    <source>
        <dbReference type="ARBA" id="ARBA00038933"/>
    </source>
</evidence>
<keyword evidence="11" id="KW-0624">Polysaccharide degradation</keyword>
<dbReference type="SUPFAM" id="SSF51126">
    <property type="entry name" value="Pectin lyase-like"/>
    <property type="match status" value="1"/>
</dbReference>
<evidence type="ECO:0000256" key="3">
    <source>
        <dbReference type="ARBA" id="ARBA00022525"/>
    </source>
</evidence>
<comment type="catalytic activity">
    <reaction evidence="14">
        <text>[(1-&gt;4)-alpha-D-galacturonosyl](n) + H2O = alpha-D-galacturonate + [(1-&gt;4)-alpha-D-galacturonosyl](n-1)</text>
        <dbReference type="Rhea" id="RHEA:14117"/>
        <dbReference type="Rhea" id="RHEA-COMP:14570"/>
        <dbReference type="Rhea" id="RHEA-COMP:14572"/>
        <dbReference type="ChEBI" id="CHEBI:15377"/>
        <dbReference type="ChEBI" id="CHEBI:58658"/>
        <dbReference type="ChEBI" id="CHEBI:140523"/>
        <dbReference type="EC" id="3.2.1.67"/>
    </reaction>
</comment>
<dbReference type="GO" id="GO:0071555">
    <property type="term" value="P:cell wall organization"/>
    <property type="evidence" value="ECO:0007669"/>
    <property type="project" value="UniProtKB-KW"/>
</dbReference>
<dbReference type="InterPro" id="IPR012334">
    <property type="entry name" value="Pectin_lyas_fold"/>
</dbReference>
<dbReference type="EMBL" id="JAACJM010000028">
    <property type="protein sequence ID" value="KAF5365182.1"/>
    <property type="molecule type" value="Genomic_DNA"/>
</dbReference>
<gene>
    <name evidence="18" type="ORF">D9758_005343</name>
</gene>
<dbReference type="GO" id="GO:0000272">
    <property type="term" value="P:polysaccharide catabolic process"/>
    <property type="evidence" value="ECO:0007669"/>
    <property type="project" value="UniProtKB-KW"/>
</dbReference>
<keyword evidence="19" id="KW-1185">Reference proteome</keyword>
<evidence type="ECO:0000256" key="2">
    <source>
        <dbReference type="ARBA" id="ARBA00008834"/>
    </source>
</evidence>
<evidence type="ECO:0000256" key="14">
    <source>
        <dbReference type="ARBA" id="ARBA00048766"/>
    </source>
</evidence>
<dbReference type="Gene3D" id="2.160.20.10">
    <property type="entry name" value="Single-stranded right-handed beta-helix, Pectin lyase-like"/>
    <property type="match status" value="1"/>
</dbReference>
<accession>A0A8H5LPV2</accession>
<evidence type="ECO:0000256" key="11">
    <source>
        <dbReference type="ARBA" id="ARBA00023326"/>
    </source>
</evidence>
<reference evidence="18 19" key="1">
    <citation type="journal article" date="2020" name="ISME J.">
        <title>Uncovering the hidden diversity of litter-decomposition mechanisms in mushroom-forming fungi.</title>
        <authorList>
            <person name="Floudas D."/>
            <person name="Bentzer J."/>
            <person name="Ahren D."/>
            <person name="Johansson T."/>
            <person name="Persson P."/>
            <person name="Tunlid A."/>
        </authorList>
    </citation>
    <scope>NUCLEOTIDE SEQUENCE [LARGE SCALE GENOMIC DNA]</scope>
    <source>
        <strain evidence="18 19">CBS 291.85</strain>
    </source>
</reference>
<dbReference type="Proteomes" id="UP000559256">
    <property type="component" value="Unassembled WGS sequence"/>
</dbReference>
<evidence type="ECO:0000256" key="15">
    <source>
        <dbReference type="PROSITE-ProRule" id="PRU10052"/>
    </source>
</evidence>
<dbReference type="GO" id="GO:0005576">
    <property type="term" value="C:extracellular region"/>
    <property type="evidence" value="ECO:0007669"/>
    <property type="project" value="UniProtKB-SubCell"/>
</dbReference>
<dbReference type="GO" id="GO:0004650">
    <property type="term" value="F:polygalacturonase activity"/>
    <property type="evidence" value="ECO:0007669"/>
    <property type="project" value="InterPro"/>
</dbReference>
<keyword evidence="8" id="KW-0119">Carbohydrate metabolism</keyword>